<gene>
    <name evidence="2" type="ORF">UFOVP317_58</name>
</gene>
<evidence type="ECO:0000313" key="2">
    <source>
        <dbReference type="EMBL" id="CAB4137665.1"/>
    </source>
</evidence>
<name>A0A6J5LTD2_9CAUD</name>
<sequence length="39" mass="4506">MSELDMQGFQERIRQARKARHMSLDDVAAASGFTKSHIW</sequence>
<dbReference type="GO" id="GO:0003677">
    <property type="term" value="F:DNA binding"/>
    <property type="evidence" value="ECO:0007669"/>
    <property type="project" value="InterPro"/>
</dbReference>
<accession>A0A6J5LTD2</accession>
<dbReference type="SUPFAM" id="SSF47413">
    <property type="entry name" value="lambda repressor-like DNA-binding domains"/>
    <property type="match status" value="1"/>
</dbReference>
<dbReference type="PROSITE" id="PS50943">
    <property type="entry name" value="HTH_CROC1"/>
    <property type="match status" value="1"/>
</dbReference>
<dbReference type="EMBL" id="LR796339">
    <property type="protein sequence ID" value="CAB4137665.1"/>
    <property type="molecule type" value="Genomic_DNA"/>
</dbReference>
<dbReference type="CDD" id="cd00093">
    <property type="entry name" value="HTH_XRE"/>
    <property type="match status" value="1"/>
</dbReference>
<dbReference type="InterPro" id="IPR010982">
    <property type="entry name" value="Lambda_DNA-bd_dom_sf"/>
</dbReference>
<protein>
    <submittedName>
        <fullName evidence="2">HTH_XRE domain containing protein</fullName>
    </submittedName>
</protein>
<feature type="non-terminal residue" evidence="2">
    <location>
        <position position="39"/>
    </location>
</feature>
<proteinExistence type="predicted"/>
<evidence type="ECO:0000259" key="1">
    <source>
        <dbReference type="PROSITE" id="PS50943"/>
    </source>
</evidence>
<feature type="domain" description="HTH cro/C1-type" evidence="1">
    <location>
        <begin position="13"/>
        <end position="38"/>
    </location>
</feature>
<dbReference type="Gene3D" id="1.10.260.40">
    <property type="entry name" value="lambda repressor-like DNA-binding domains"/>
    <property type="match status" value="1"/>
</dbReference>
<reference evidence="2" key="1">
    <citation type="submission" date="2020-04" db="EMBL/GenBank/DDBJ databases">
        <authorList>
            <person name="Chiriac C."/>
            <person name="Salcher M."/>
            <person name="Ghai R."/>
            <person name="Kavagutti S V."/>
        </authorList>
    </citation>
    <scope>NUCLEOTIDE SEQUENCE</scope>
</reference>
<organism evidence="2">
    <name type="scientific">uncultured Caudovirales phage</name>
    <dbReference type="NCBI Taxonomy" id="2100421"/>
    <lineage>
        <taxon>Viruses</taxon>
        <taxon>Duplodnaviria</taxon>
        <taxon>Heunggongvirae</taxon>
        <taxon>Uroviricota</taxon>
        <taxon>Caudoviricetes</taxon>
        <taxon>Peduoviridae</taxon>
        <taxon>Maltschvirus</taxon>
        <taxon>Maltschvirus maltsch</taxon>
    </lineage>
</organism>
<dbReference type="InterPro" id="IPR001387">
    <property type="entry name" value="Cro/C1-type_HTH"/>
</dbReference>